<dbReference type="PANTHER" id="PTHR43404:SF2">
    <property type="entry name" value="LIPOPOLYSACCHARIDE CHOLINEPHOSPHOTRANSFERASE LICD"/>
    <property type="match status" value="1"/>
</dbReference>
<protein>
    <submittedName>
        <fullName evidence="2">LicD family protein</fullName>
    </submittedName>
</protein>
<dbReference type="AlphaFoldDB" id="A0A3E4PZ98"/>
<evidence type="ECO:0000313" key="3">
    <source>
        <dbReference type="Proteomes" id="UP000261324"/>
    </source>
</evidence>
<gene>
    <name evidence="2" type="ORF">DXC93_04475</name>
</gene>
<feature type="domain" description="LicD/FKTN/FKRP nucleotidyltransferase" evidence="1">
    <location>
        <begin position="33"/>
        <end position="264"/>
    </location>
</feature>
<dbReference type="GO" id="GO:0009100">
    <property type="term" value="P:glycoprotein metabolic process"/>
    <property type="evidence" value="ECO:0007669"/>
    <property type="project" value="UniProtKB-ARBA"/>
</dbReference>
<dbReference type="InterPro" id="IPR007074">
    <property type="entry name" value="LicD/FKTN/FKRP_NTP_transf"/>
</dbReference>
<proteinExistence type="predicted"/>
<organism evidence="2 3">
    <name type="scientific">Dorea formicigenerans</name>
    <dbReference type="NCBI Taxonomy" id="39486"/>
    <lineage>
        <taxon>Bacteria</taxon>
        <taxon>Bacillati</taxon>
        <taxon>Bacillota</taxon>
        <taxon>Clostridia</taxon>
        <taxon>Lachnospirales</taxon>
        <taxon>Lachnospiraceae</taxon>
        <taxon>Dorea</taxon>
    </lineage>
</organism>
<name>A0A3E4PZ98_9FIRM</name>
<dbReference type="EMBL" id="QSRA01000004">
    <property type="protein sequence ID" value="RGK85213.1"/>
    <property type="molecule type" value="Genomic_DNA"/>
</dbReference>
<evidence type="ECO:0000259" key="1">
    <source>
        <dbReference type="Pfam" id="PF04991"/>
    </source>
</evidence>
<dbReference type="Pfam" id="PF04991">
    <property type="entry name" value="LicD"/>
    <property type="match status" value="1"/>
</dbReference>
<dbReference type="PANTHER" id="PTHR43404">
    <property type="entry name" value="LIPOPOLYSACCHARIDE CHOLINEPHOSPHOTRANSFERASE LICD"/>
    <property type="match status" value="1"/>
</dbReference>
<dbReference type="RefSeq" id="WP_117659092.1">
    <property type="nucleotide sequence ID" value="NZ_JBBNPT010000002.1"/>
</dbReference>
<accession>A0A3E4PZ98</accession>
<comment type="caution">
    <text evidence="2">The sequence shown here is derived from an EMBL/GenBank/DDBJ whole genome shotgun (WGS) entry which is preliminary data.</text>
</comment>
<evidence type="ECO:0000313" key="2">
    <source>
        <dbReference type="EMBL" id="RGK85213.1"/>
    </source>
</evidence>
<sequence>MEDKDYLKRYKPEVLKKLHTVQLKMLKDFSEVCDKYEIPYFVVYGTAIGAVRHHGFIPWDDDIDVAMLREDYNKFFEIFENEMGDEYKLLTPQIDGRYACTVTHIQRKGTRFVSEMSKDLKCEQCIFMDIFPFDKVANDDRKASSQGKMANFFGKMLFLSGTANPVIKYGGMKKRIAQLACSTIHIVLKICHITPRILYKRYLSVATAYNNDEACEYVTSFEYTGCLKDKVKAKELFPVKKVVFEDLIVNIPANNDELLKKIYGDYMKMPPEAERVNHMPLIIQFEGEEPIYESK</sequence>
<reference evidence="2 3" key="1">
    <citation type="submission" date="2018-08" db="EMBL/GenBank/DDBJ databases">
        <title>A genome reference for cultivated species of the human gut microbiota.</title>
        <authorList>
            <person name="Zou Y."/>
            <person name="Xue W."/>
            <person name="Luo G."/>
        </authorList>
    </citation>
    <scope>NUCLEOTIDE SEQUENCE [LARGE SCALE GENOMIC DNA]</scope>
    <source>
        <strain evidence="2 3">TF09-3</strain>
    </source>
</reference>
<dbReference type="InterPro" id="IPR052942">
    <property type="entry name" value="LPS_cholinephosphotransferase"/>
</dbReference>
<dbReference type="Proteomes" id="UP000261324">
    <property type="component" value="Unassembled WGS sequence"/>
</dbReference>